<feature type="coiled-coil region" evidence="1">
    <location>
        <begin position="83"/>
        <end position="134"/>
    </location>
</feature>
<dbReference type="AlphaFoldDB" id="A0A317SNP1"/>
<evidence type="ECO:0000256" key="1">
    <source>
        <dbReference type="SAM" id="Coils"/>
    </source>
</evidence>
<dbReference type="STRING" id="42249.A0A317SNP1"/>
<dbReference type="Proteomes" id="UP000246991">
    <property type="component" value="Unassembled WGS sequence"/>
</dbReference>
<name>A0A317SNP1_9PEZI</name>
<accession>A0A317SNP1</accession>
<feature type="compositionally biased region" description="Polar residues" evidence="2">
    <location>
        <begin position="254"/>
        <end position="263"/>
    </location>
</feature>
<feature type="compositionally biased region" description="Basic and acidic residues" evidence="2">
    <location>
        <begin position="188"/>
        <end position="223"/>
    </location>
</feature>
<dbReference type="OrthoDB" id="6508832at2759"/>
<gene>
    <name evidence="3" type="ORF">C7212DRAFT_363894</name>
</gene>
<feature type="compositionally biased region" description="Basic and acidic residues" evidence="2">
    <location>
        <begin position="161"/>
        <end position="178"/>
    </location>
</feature>
<reference evidence="3 4" key="1">
    <citation type="submission" date="2018-03" db="EMBL/GenBank/DDBJ databases">
        <title>Genomes of Pezizomycetes fungi and the evolution of truffles.</title>
        <authorList>
            <person name="Murat C."/>
            <person name="Payen T."/>
            <person name="Noel B."/>
            <person name="Kuo A."/>
            <person name="Martin F.M."/>
        </authorList>
    </citation>
    <scope>NUCLEOTIDE SEQUENCE [LARGE SCALE GENOMIC DNA]</scope>
    <source>
        <strain evidence="3">091103-1</strain>
    </source>
</reference>
<keyword evidence="4" id="KW-1185">Reference proteome</keyword>
<comment type="caution">
    <text evidence="3">The sequence shown here is derived from an EMBL/GenBank/DDBJ whole genome shotgun (WGS) entry which is preliminary data.</text>
</comment>
<organism evidence="3 4">
    <name type="scientific">Tuber magnatum</name>
    <name type="common">white Piedmont truffle</name>
    <dbReference type="NCBI Taxonomy" id="42249"/>
    <lineage>
        <taxon>Eukaryota</taxon>
        <taxon>Fungi</taxon>
        <taxon>Dikarya</taxon>
        <taxon>Ascomycota</taxon>
        <taxon>Pezizomycotina</taxon>
        <taxon>Pezizomycetes</taxon>
        <taxon>Pezizales</taxon>
        <taxon>Tuberaceae</taxon>
        <taxon>Tuber</taxon>
    </lineage>
</organism>
<dbReference type="EMBL" id="PYWC01000039">
    <property type="protein sequence ID" value="PWW76015.1"/>
    <property type="molecule type" value="Genomic_DNA"/>
</dbReference>
<proteinExistence type="predicted"/>
<evidence type="ECO:0000313" key="3">
    <source>
        <dbReference type="EMBL" id="PWW76015.1"/>
    </source>
</evidence>
<protein>
    <submittedName>
        <fullName evidence="3">Uncharacterized protein</fullName>
    </submittedName>
</protein>
<evidence type="ECO:0000256" key="2">
    <source>
        <dbReference type="SAM" id="MobiDB-lite"/>
    </source>
</evidence>
<keyword evidence="1" id="KW-0175">Coiled coil</keyword>
<feature type="region of interest" description="Disordered" evidence="2">
    <location>
        <begin position="146"/>
        <end position="263"/>
    </location>
</feature>
<sequence>MAIKRKTVRKQRRYDLLALLEVWNVLAQEEDIFDKIIAKETGVREEGGTWDHGVRSTWRDVKDLLRKEELRGSEMTKRFIEIIEQKKKTREDMILERDRAKRRKKWNKYLLKRAERKKQEKEEAELLVEREAALEGSGMITAGEWDEASGVPFAHQSGYEEPEHGDPEHEYEEYGHDDSDQECEEYEHDYSDQEHQEHGYNDPEHEHQGSDHSDPEHEYRESELSSNSNLDNTNPNPHPTPVLTPDSSIPPVSEPTSTPEDKP</sequence>
<evidence type="ECO:0000313" key="4">
    <source>
        <dbReference type="Proteomes" id="UP000246991"/>
    </source>
</evidence>